<dbReference type="InterPro" id="IPR022357">
    <property type="entry name" value="MIP_CS"/>
</dbReference>
<evidence type="ECO:0000256" key="2">
    <source>
        <dbReference type="ARBA" id="ARBA00022448"/>
    </source>
</evidence>
<name>A0A2K3NHH9_TRIPR</name>
<dbReference type="GO" id="GO:0015267">
    <property type="term" value="F:channel activity"/>
    <property type="evidence" value="ECO:0007669"/>
    <property type="project" value="InterPro"/>
</dbReference>
<gene>
    <name evidence="8" type="ORF">L195_g025787</name>
</gene>
<reference evidence="8 9" key="1">
    <citation type="journal article" date="2014" name="Am. J. Bot.">
        <title>Genome assembly and annotation for red clover (Trifolium pratense; Fabaceae).</title>
        <authorList>
            <person name="Istvanek J."/>
            <person name="Jaros M."/>
            <person name="Krenek A."/>
            <person name="Repkova J."/>
        </authorList>
    </citation>
    <scope>NUCLEOTIDE SEQUENCE [LARGE SCALE GENOMIC DNA]</scope>
    <source>
        <strain evidence="9">cv. Tatra</strain>
        <tissue evidence="8">Young leaves</tissue>
    </source>
</reference>
<dbReference type="EMBL" id="ASHM01021408">
    <property type="protein sequence ID" value="PNY02477.1"/>
    <property type="molecule type" value="Genomic_DNA"/>
</dbReference>
<comment type="similarity">
    <text evidence="6">Belongs to the MIP/aquaporin (TC 1.A.8) family.</text>
</comment>
<keyword evidence="3 6" id="KW-0812">Transmembrane</keyword>
<evidence type="ECO:0000256" key="5">
    <source>
        <dbReference type="ARBA" id="ARBA00023136"/>
    </source>
</evidence>
<evidence type="ECO:0000313" key="8">
    <source>
        <dbReference type="EMBL" id="PNY02477.1"/>
    </source>
</evidence>
<organism evidence="8 9">
    <name type="scientific">Trifolium pratense</name>
    <name type="common">Red clover</name>
    <dbReference type="NCBI Taxonomy" id="57577"/>
    <lineage>
        <taxon>Eukaryota</taxon>
        <taxon>Viridiplantae</taxon>
        <taxon>Streptophyta</taxon>
        <taxon>Embryophyta</taxon>
        <taxon>Tracheophyta</taxon>
        <taxon>Spermatophyta</taxon>
        <taxon>Magnoliopsida</taxon>
        <taxon>eudicotyledons</taxon>
        <taxon>Gunneridae</taxon>
        <taxon>Pentapetalae</taxon>
        <taxon>rosids</taxon>
        <taxon>fabids</taxon>
        <taxon>Fabales</taxon>
        <taxon>Fabaceae</taxon>
        <taxon>Papilionoideae</taxon>
        <taxon>50 kb inversion clade</taxon>
        <taxon>NPAAA clade</taxon>
        <taxon>Hologalegina</taxon>
        <taxon>IRL clade</taxon>
        <taxon>Trifolieae</taxon>
        <taxon>Trifolium</taxon>
    </lineage>
</organism>
<keyword evidence="5 7" id="KW-0472">Membrane</keyword>
<dbReference type="STRING" id="57577.A0A2K3NHH9"/>
<dbReference type="PANTHER" id="PTHR45724:SF18">
    <property type="entry name" value="NODULIN-26"/>
    <property type="match status" value="1"/>
</dbReference>
<evidence type="ECO:0000256" key="3">
    <source>
        <dbReference type="ARBA" id="ARBA00022692"/>
    </source>
</evidence>
<evidence type="ECO:0000256" key="7">
    <source>
        <dbReference type="SAM" id="Phobius"/>
    </source>
</evidence>
<dbReference type="PRINTS" id="PR00783">
    <property type="entry name" value="MINTRINSICP"/>
</dbReference>
<reference evidence="8 9" key="2">
    <citation type="journal article" date="2017" name="Front. Plant Sci.">
        <title>Gene Classification and Mining of Molecular Markers Useful in Red Clover (Trifolium pratense) Breeding.</title>
        <authorList>
            <person name="Istvanek J."/>
            <person name="Dluhosova J."/>
            <person name="Dluhos P."/>
            <person name="Patkova L."/>
            <person name="Nedelnik J."/>
            <person name="Repkova J."/>
        </authorList>
    </citation>
    <scope>NUCLEOTIDE SEQUENCE [LARGE SCALE GENOMIC DNA]</scope>
    <source>
        <strain evidence="9">cv. Tatra</strain>
        <tissue evidence="8">Young leaves</tissue>
    </source>
</reference>
<dbReference type="Gene3D" id="1.20.1080.10">
    <property type="entry name" value="Glycerol uptake facilitator protein"/>
    <property type="match status" value="1"/>
</dbReference>
<feature type="transmembrane region" description="Helical" evidence="7">
    <location>
        <begin position="7"/>
        <end position="24"/>
    </location>
</feature>
<evidence type="ECO:0000256" key="4">
    <source>
        <dbReference type="ARBA" id="ARBA00022989"/>
    </source>
</evidence>
<protein>
    <submittedName>
        <fullName evidence="8">Aquaporin nip1-2</fullName>
    </submittedName>
</protein>
<keyword evidence="2 6" id="KW-0813">Transport</keyword>
<sequence length="79" mass="8483">MQLIAELVGTYFLIFAGCASIIVNKNNDNVVTLPGIAIVWGLALVVLIYSLGHISGAHFNPAVTIAFATTRRFPLLQVN</sequence>
<dbReference type="PROSITE" id="PS00221">
    <property type="entry name" value="MIP"/>
    <property type="match status" value="1"/>
</dbReference>
<dbReference type="ExpressionAtlas" id="A0A2K3NHH9">
    <property type="expression patterns" value="baseline"/>
</dbReference>
<comment type="subcellular location">
    <subcellularLocation>
        <location evidence="1">Membrane</location>
        <topology evidence="1">Multi-pass membrane protein</topology>
    </subcellularLocation>
</comment>
<proteinExistence type="inferred from homology"/>
<dbReference type="Pfam" id="PF00230">
    <property type="entry name" value="MIP"/>
    <property type="match status" value="1"/>
</dbReference>
<comment type="caution">
    <text evidence="8">The sequence shown here is derived from an EMBL/GenBank/DDBJ whole genome shotgun (WGS) entry which is preliminary data.</text>
</comment>
<evidence type="ECO:0000256" key="1">
    <source>
        <dbReference type="ARBA" id="ARBA00004141"/>
    </source>
</evidence>
<dbReference type="InterPro" id="IPR023271">
    <property type="entry name" value="Aquaporin-like"/>
</dbReference>
<keyword evidence="4 7" id="KW-1133">Transmembrane helix</keyword>
<evidence type="ECO:0000313" key="9">
    <source>
        <dbReference type="Proteomes" id="UP000236291"/>
    </source>
</evidence>
<dbReference type="Proteomes" id="UP000236291">
    <property type="component" value="Unassembled WGS sequence"/>
</dbReference>
<dbReference type="InterPro" id="IPR000425">
    <property type="entry name" value="MIP"/>
</dbReference>
<feature type="transmembrane region" description="Helical" evidence="7">
    <location>
        <begin position="30"/>
        <end position="51"/>
    </location>
</feature>
<evidence type="ECO:0000256" key="6">
    <source>
        <dbReference type="RuleBase" id="RU000477"/>
    </source>
</evidence>
<accession>A0A2K3NHH9</accession>
<dbReference type="GO" id="GO:0016020">
    <property type="term" value="C:membrane"/>
    <property type="evidence" value="ECO:0007669"/>
    <property type="project" value="UniProtKB-SubCell"/>
</dbReference>
<dbReference type="PANTHER" id="PTHR45724">
    <property type="entry name" value="AQUAPORIN NIP2-1"/>
    <property type="match status" value="1"/>
</dbReference>
<dbReference type="AlphaFoldDB" id="A0A2K3NHH9"/>
<dbReference type="SUPFAM" id="SSF81338">
    <property type="entry name" value="Aquaporin-like"/>
    <property type="match status" value="1"/>
</dbReference>
<dbReference type="InterPro" id="IPR034294">
    <property type="entry name" value="Aquaporin_transptr"/>
</dbReference>